<dbReference type="Pfam" id="PF06728">
    <property type="entry name" value="PIG-U"/>
    <property type="match status" value="1"/>
</dbReference>
<keyword evidence="4" id="KW-1185">Reference proteome</keyword>
<organism evidence="3 4">
    <name type="scientific">Babesia ovis</name>
    <dbReference type="NCBI Taxonomy" id="5869"/>
    <lineage>
        <taxon>Eukaryota</taxon>
        <taxon>Sar</taxon>
        <taxon>Alveolata</taxon>
        <taxon>Apicomplexa</taxon>
        <taxon>Aconoidasida</taxon>
        <taxon>Piroplasmida</taxon>
        <taxon>Babesiidae</taxon>
        <taxon>Babesia</taxon>
    </lineage>
</organism>
<dbReference type="EMBL" id="BLIY01000003">
    <property type="protein sequence ID" value="GFE52981.1"/>
    <property type="molecule type" value="Genomic_DNA"/>
</dbReference>
<feature type="transmembrane region" description="Helical" evidence="1">
    <location>
        <begin position="348"/>
        <end position="368"/>
    </location>
</feature>
<feature type="transmembrane region" description="Helical" evidence="1">
    <location>
        <begin position="319"/>
        <end position="336"/>
    </location>
</feature>
<keyword evidence="1" id="KW-0812">Transmembrane</keyword>
<evidence type="ECO:0000313" key="3">
    <source>
        <dbReference type="EMBL" id="GFE52981.1"/>
    </source>
</evidence>
<protein>
    <submittedName>
        <fullName evidence="3">GPI transamidase subunit PIG-U</fullName>
    </submittedName>
</protein>
<accession>A0A9W5T8L7</accession>
<dbReference type="Proteomes" id="UP001057455">
    <property type="component" value="Unassembled WGS sequence"/>
</dbReference>
<proteinExistence type="predicted"/>
<sequence length="413" mass="47099">MFFLLVFIRALLQLGVGCISPSLPFFIIRDSRDVLEYLALHDAGILDKFEGRYHLVYSLVYYLRDKCSNVDILDLTKVLIFCIDVVSAWFWYRTVALIPAANLSKNRHVEGYGFVTSPLFISGLHLLNPISVLYNEATNCAGCQYFWASFAIYAAVKLNTLNRPSAIVYFLYQFAATGLMTTSFKMYLALPALTMLAVHRRFNFGAQSSINRDDLKRLCRYIIPHMILTASLVLLGHSNLLHELKHRVVNEYTGRGTGIDYSIYWYIHRVVPTEFQVGNILKSQMVVFLLPIPLVVMLRLRPLECVITSLSIAIMQDTSLSLLGIWYIVCLFAVHYPMMDKCFGFTKMMTLAFAAMIFSVMAYICWVGRYIANPNYFFAPQLIILVIICMVLEDYTSANVQLSNSGIHSEKCR</sequence>
<dbReference type="AlphaFoldDB" id="A0A9W5T8L7"/>
<feature type="transmembrane region" description="Helical" evidence="1">
    <location>
        <begin position="218"/>
        <end position="237"/>
    </location>
</feature>
<evidence type="ECO:0000256" key="1">
    <source>
        <dbReference type="SAM" id="Phobius"/>
    </source>
</evidence>
<keyword evidence="1" id="KW-0472">Membrane</keyword>
<feature type="chain" id="PRO_5040860561" evidence="2">
    <location>
        <begin position="18"/>
        <end position="413"/>
    </location>
</feature>
<feature type="transmembrane region" description="Helical" evidence="1">
    <location>
        <begin position="375"/>
        <end position="393"/>
    </location>
</feature>
<keyword evidence="1" id="KW-1133">Transmembrane helix</keyword>
<evidence type="ECO:0000256" key="2">
    <source>
        <dbReference type="SAM" id="SignalP"/>
    </source>
</evidence>
<reference evidence="3" key="1">
    <citation type="submission" date="2019-12" db="EMBL/GenBank/DDBJ databases">
        <title>Genome sequence of Babesia ovis.</title>
        <authorList>
            <person name="Yamagishi J."/>
            <person name="Sevinc F."/>
            <person name="Xuan X."/>
        </authorList>
    </citation>
    <scope>NUCLEOTIDE SEQUENCE</scope>
    <source>
        <strain evidence="3">Selcuk</strain>
    </source>
</reference>
<feature type="transmembrane region" description="Helical" evidence="1">
    <location>
        <begin position="170"/>
        <end position="198"/>
    </location>
</feature>
<dbReference type="OrthoDB" id="263560at2759"/>
<gene>
    <name evidence="3" type="ORF">BaOVIS_003850</name>
</gene>
<comment type="caution">
    <text evidence="3">The sequence shown here is derived from an EMBL/GenBank/DDBJ whole genome shotgun (WGS) entry which is preliminary data.</text>
</comment>
<keyword evidence="2" id="KW-0732">Signal</keyword>
<name>A0A9W5T8L7_BABOV</name>
<evidence type="ECO:0000313" key="4">
    <source>
        <dbReference type="Proteomes" id="UP001057455"/>
    </source>
</evidence>
<feature type="signal peptide" evidence="2">
    <location>
        <begin position="1"/>
        <end position="17"/>
    </location>
</feature>